<dbReference type="InterPro" id="IPR008919">
    <property type="entry name" value="Retrov_capsid_N"/>
</dbReference>
<dbReference type="InterPro" id="IPR002156">
    <property type="entry name" value="RNaseH_domain"/>
</dbReference>
<dbReference type="GO" id="GO:0019068">
    <property type="term" value="P:virion assembly"/>
    <property type="evidence" value="ECO:0007669"/>
    <property type="project" value="InterPro"/>
</dbReference>
<comment type="similarity">
    <text evidence="1">Belongs to the beta type-B retroviral polymerase family. HERV class-II K(HML-2) pol subfamily.</text>
</comment>
<evidence type="ECO:0000256" key="1">
    <source>
        <dbReference type="ARBA" id="ARBA00010879"/>
    </source>
</evidence>
<dbReference type="KEGG" id="nss:113429757"/>
<dbReference type="CDD" id="cd09273">
    <property type="entry name" value="RNase_HI_RT_Bel"/>
    <property type="match status" value="1"/>
</dbReference>
<name>A0A6J1W5D9_9SAUR</name>
<dbReference type="GO" id="GO:0004523">
    <property type="term" value="F:RNA-DNA hybrid ribonuclease activity"/>
    <property type="evidence" value="ECO:0007669"/>
    <property type="project" value="UniProtKB-EC"/>
</dbReference>
<evidence type="ECO:0000259" key="4">
    <source>
        <dbReference type="PROSITE" id="PS50878"/>
    </source>
</evidence>
<dbReference type="Gene3D" id="3.10.10.10">
    <property type="entry name" value="HIV Type 1 Reverse Transcriptase, subunit A, domain 1"/>
    <property type="match status" value="1"/>
</dbReference>
<accession>A0A6J1W5D9</accession>
<evidence type="ECO:0000313" key="6">
    <source>
        <dbReference type="Proteomes" id="UP000504612"/>
    </source>
</evidence>
<feature type="compositionally biased region" description="Basic and acidic residues" evidence="3">
    <location>
        <begin position="18"/>
        <end position="30"/>
    </location>
</feature>
<dbReference type="EC" id="3.1.26.4" evidence="2"/>
<dbReference type="InterPro" id="IPR043128">
    <property type="entry name" value="Rev_trsase/Diguanyl_cyclase"/>
</dbReference>
<evidence type="ECO:0000256" key="3">
    <source>
        <dbReference type="SAM" id="MobiDB-lite"/>
    </source>
</evidence>
<proteinExistence type="inferred from homology"/>
<dbReference type="SUPFAM" id="SSF47943">
    <property type="entry name" value="Retrovirus capsid protein, N-terminal core domain"/>
    <property type="match status" value="1"/>
</dbReference>
<dbReference type="GO" id="GO:0003676">
    <property type="term" value="F:nucleic acid binding"/>
    <property type="evidence" value="ECO:0007669"/>
    <property type="project" value="InterPro"/>
</dbReference>
<sequence>MARLDQLSPYVKSLSKPSRTDRSVQADRSHRAASTPVEDRPDPIPSAPSPSSLDQDLAGPGTSSMTEPVAARTRAKTEQPSLVAPLRQVDQLAINPKNPSESVTLSLFQHVPFTSSDLLNWKLHYGPFSEKPTEVADLVKTIMDAHNPSWLDIQQLMGILFSPEEREKIRNAVTEILKPDVQLYNSMEDLLRVKYPSSNPDWDLYSDGGKEWLRDYQSLLVRAICLAGKPVINMSKPSLVLQEPTESPEAFFTCLIDAYRMYTSIDPSAPENAQMLTMAFISQSALDIRRKLQRLEGALGKPMSELMEVARKVFANRDKEEDRKKDQKMQRKAELMAASMIGHTPAISLQAIQDIIDLYLEHHILVPTESPWNTPILPIPKGDGRFRPVQDLRPVNLATVTIHPVVPNPYVILGLIPQAAQWFSVIDLKDAFFTIPIHENSQHLFAFEWESPITSRKQQYTWTRLPQGFKNSPTLFGAALAKDLEALHIPAPDVVLQYVDDLLVTGRTEEGCWDNMRELLSLLQSLGYKASRKKAQLVLQKVRYLGYDIEQGKRTLGHERKEAICQLPRPTNRRDLRGFLGAAGFCCIWIPNFSLIAKPLYEATKGANNDPLQWDAEEEASFQSLKQALLQAPSLGLPDLEKPFQLFVDTKGNVAVGVLTQTIGTWHRPVEYLSKQLDNVAKRWPTCLKAVAGTAILTQEASKLTFGQQLDICTPHALKSVLEMKGHLWLTNPRMLKYQGLLTHNPMITLTQSTTLNPATLLPEPNTELIHDCIHTIEETYASRPDMKDVPLLAPDYTLFTDGTSYLQEGMRRTGYAVVTLNDVWEAGPLPPRTSAQLAELHALTRALELAKGLAVNIYTDSKYAFLTVQVHGALYKERGLITAGGKDIKYGPQILRLLESVWAPTKVAVMHCHGHQKVVTDIQKGNECADRFAREAALVDFAPVEKNLDIRVPDANPRPHYSRDDMARLEALEAHLDGHWWVLPDNRVYIHAHMAWDIVRQVAEIKSWIHWSRVKLAAPTLWKAESRPGSPLKVVLKRTNRDISPSGDKPEAVPLPTGDEEDLLSPSGDTPEAVPLPTGGEDHQTP</sequence>
<dbReference type="Gene3D" id="3.30.70.270">
    <property type="match status" value="2"/>
</dbReference>
<dbReference type="InterPro" id="IPR036397">
    <property type="entry name" value="RNaseH_sf"/>
</dbReference>
<keyword evidence="6" id="KW-1185">Reference proteome</keyword>
<feature type="domain" description="RNase H type-1" evidence="5">
    <location>
        <begin position="793"/>
        <end position="939"/>
    </location>
</feature>
<dbReference type="PANTHER" id="PTHR33064">
    <property type="entry name" value="POL PROTEIN"/>
    <property type="match status" value="1"/>
</dbReference>
<feature type="region of interest" description="Disordered" evidence="3">
    <location>
        <begin position="1"/>
        <end position="82"/>
    </location>
</feature>
<feature type="non-terminal residue" evidence="7">
    <location>
        <position position="1087"/>
    </location>
</feature>
<dbReference type="AlphaFoldDB" id="A0A6J1W5D9"/>
<evidence type="ECO:0000313" key="7">
    <source>
        <dbReference type="RefSeq" id="XP_026548053.1"/>
    </source>
</evidence>
<evidence type="ECO:0000259" key="5">
    <source>
        <dbReference type="PROSITE" id="PS50879"/>
    </source>
</evidence>
<feature type="region of interest" description="Disordered" evidence="3">
    <location>
        <begin position="1037"/>
        <end position="1087"/>
    </location>
</feature>
<dbReference type="Gene3D" id="1.10.375.10">
    <property type="entry name" value="Human Immunodeficiency Virus Type 1 Capsid Protein"/>
    <property type="match status" value="1"/>
</dbReference>
<feature type="domain" description="Reverse transcriptase" evidence="4">
    <location>
        <begin position="360"/>
        <end position="549"/>
    </location>
</feature>
<dbReference type="Pfam" id="PF00075">
    <property type="entry name" value="RNase_H"/>
    <property type="match status" value="1"/>
</dbReference>
<dbReference type="SUPFAM" id="SSF53098">
    <property type="entry name" value="Ribonuclease H-like"/>
    <property type="match status" value="1"/>
</dbReference>
<dbReference type="GeneID" id="113429757"/>
<dbReference type="InterPro" id="IPR043502">
    <property type="entry name" value="DNA/RNA_pol_sf"/>
</dbReference>
<dbReference type="PANTHER" id="PTHR33064:SF29">
    <property type="entry name" value="PEPTIDASE A2 DOMAIN-CONTAINING PROTEIN-RELATED"/>
    <property type="match status" value="1"/>
</dbReference>
<dbReference type="GO" id="GO:0006259">
    <property type="term" value="P:DNA metabolic process"/>
    <property type="evidence" value="ECO:0007669"/>
    <property type="project" value="UniProtKB-ARBA"/>
</dbReference>
<dbReference type="SUPFAM" id="SSF56672">
    <property type="entry name" value="DNA/RNA polymerases"/>
    <property type="match status" value="1"/>
</dbReference>
<dbReference type="InterPro" id="IPR012337">
    <property type="entry name" value="RNaseH-like_sf"/>
</dbReference>
<dbReference type="Proteomes" id="UP000504612">
    <property type="component" value="Unplaced"/>
</dbReference>
<organism evidence="6 7">
    <name type="scientific">Notechis scutatus</name>
    <name type="common">mainland tiger snake</name>
    <dbReference type="NCBI Taxonomy" id="8663"/>
    <lineage>
        <taxon>Eukaryota</taxon>
        <taxon>Metazoa</taxon>
        <taxon>Chordata</taxon>
        <taxon>Craniata</taxon>
        <taxon>Vertebrata</taxon>
        <taxon>Euteleostomi</taxon>
        <taxon>Lepidosauria</taxon>
        <taxon>Squamata</taxon>
        <taxon>Bifurcata</taxon>
        <taxon>Unidentata</taxon>
        <taxon>Episquamata</taxon>
        <taxon>Toxicofera</taxon>
        <taxon>Serpentes</taxon>
        <taxon>Colubroidea</taxon>
        <taxon>Elapidae</taxon>
        <taxon>Hydrophiinae</taxon>
        <taxon>Notechis</taxon>
    </lineage>
</organism>
<dbReference type="Pfam" id="PF00078">
    <property type="entry name" value="RVT_1"/>
    <property type="match status" value="1"/>
</dbReference>
<reference evidence="7" key="1">
    <citation type="submission" date="2025-08" db="UniProtKB">
        <authorList>
            <consortium name="RefSeq"/>
        </authorList>
    </citation>
    <scope>IDENTIFICATION</scope>
</reference>
<dbReference type="InterPro" id="IPR003036">
    <property type="entry name" value="Gag_P30"/>
</dbReference>
<dbReference type="InterPro" id="IPR051320">
    <property type="entry name" value="Viral_Replic_Matur_Polypro"/>
</dbReference>
<dbReference type="PROSITE" id="PS50879">
    <property type="entry name" value="RNASE_H_1"/>
    <property type="match status" value="1"/>
</dbReference>
<dbReference type="FunFam" id="3.30.70.270:FF:000020">
    <property type="entry name" value="Transposon Tf2-6 polyprotein-like Protein"/>
    <property type="match status" value="1"/>
</dbReference>
<dbReference type="Pfam" id="PF17919">
    <property type="entry name" value="RT_RNaseH_2"/>
    <property type="match status" value="1"/>
</dbReference>
<protein>
    <recommendedName>
        <fullName evidence="2">ribonuclease H</fullName>
        <ecNumber evidence="2">3.1.26.4</ecNumber>
    </recommendedName>
</protein>
<gene>
    <name evidence="7" type="primary">LOC113429757</name>
</gene>
<dbReference type="RefSeq" id="XP_026548053.1">
    <property type="nucleotide sequence ID" value="XM_026692268.1"/>
</dbReference>
<dbReference type="InterPro" id="IPR000477">
    <property type="entry name" value="RT_dom"/>
</dbReference>
<dbReference type="Gene3D" id="3.10.20.370">
    <property type="match status" value="1"/>
</dbReference>
<evidence type="ECO:0000256" key="2">
    <source>
        <dbReference type="ARBA" id="ARBA00012180"/>
    </source>
</evidence>
<dbReference type="Gene3D" id="3.30.420.10">
    <property type="entry name" value="Ribonuclease H-like superfamily/Ribonuclease H"/>
    <property type="match status" value="1"/>
</dbReference>
<dbReference type="InterPro" id="IPR041577">
    <property type="entry name" value="RT_RNaseH_2"/>
</dbReference>
<dbReference type="PROSITE" id="PS50878">
    <property type="entry name" value="RT_POL"/>
    <property type="match status" value="1"/>
</dbReference>
<dbReference type="Pfam" id="PF02093">
    <property type="entry name" value="Gag_p30"/>
    <property type="match status" value="1"/>
</dbReference>